<dbReference type="InterPro" id="IPR010502">
    <property type="entry name" value="Carb-bd_dom_fam9"/>
</dbReference>
<accession>A0A562SKP7</accession>
<dbReference type="GO" id="GO:0004553">
    <property type="term" value="F:hydrolase activity, hydrolyzing O-glycosyl compounds"/>
    <property type="evidence" value="ECO:0007669"/>
    <property type="project" value="InterPro"/>
</dbReference>
<reference evidence="2 3" key="1">
    <citation type="journal article" date="2015" name="Stand. Genomic Sci.">
        <title>Genomic Encyclopedia of Bacterial and Archaeal Type Strains, Phase III: the genomes of soil and plant-associated and newly described type strains.</title>
        <authorList>
            <person name="Whitman W.B."/>
            <person name="Woyke T."/>
            <person name="Klenk H.P."/>
            <person name="Zhou Y."/>
            <person name="Lilburn T.G."/>
            <person name="Beck B.J."/>
            <person name="De Vos P."/>
            <person name="Vandamme P."/>
            <person name="Eisen J.A."/>
            <person name="Garrity G."/>
            <person name="Hugenholtz P."/>
            <person name="Kyrpides N.C."/>
        </authorList>
    </citation>
    <scope>NUCLEOTIDE SEQUENCE [LARGE SCALE GENOMIC DNA]</scope>
    <source>
        <strain evidence="2 3">CGMCC 1.7271</strain>
    </source>
</reference>
<dbReference type="EMBL" id="VLLE01000004">
    <property type="protein sequence ID" value="TWI81340.1"/>
    <property type="molecule type" value="Genomic_DNA"/>
</dbReference>
<dbReference type="GO" id="GO:0016052">
    <property type="term" value="P:carbohydrate catabolic process"/>
    <property type="evidence" value="ECO:0007669"/>
    <property type="project" value="InterPro"/>
</dbReference>
<name>A0A562SKP7_9BACT</name>
<proteinExistence type="predicted"/>
<evidence type="ECO:0000259" key="1">
    <source>
        <dbReference type="Pfam" id="PF16011"/>
    </source>
</evidence>
<dbReference type="CDD" id="cd09620">
    <property type="entry name" value="CBM9_like_3"/>
    <property type="match status" value="1"/>
</dbReference>
<dbReference type="AlphaFoldDB" id="A0A562SKP7"/>
<sequence>MLAANDFALEEQPWPQYKTDAEVRFSIVHNNESIFILYRVKEKHVRHVTTAINGAVWEDSCVEFFIAFDGEGYYNCEFNCIGTALIGYGTGRNNRELLPADVVRMVHVDTTMRKENDAYVWELLLQIPVQVFVKHTVTSLSNVTAKVNFYKCGDLLPEPHFMCWNKINSATPDFHRPDFFAAAVFEEVTSMASI</sequence>
<gene>
    <name evidence="2" type="ORF">IQ13_2357</name>
</gene>
<evidence type="ECO:0000313" key="2">
    <source>
        <dbReference type="EMBL" id="TWI81340.1"/>
    </source>
</evidence>
<feature type="domain" description="Carbohydrate-binding" evidence="1">
    <location>
        <begin position="9"/>
        <end position="182"/>
    </location>
</feature>
<dbReference type="Proteomes" id="UP000316167">
    <property type="component" value="Unassembled WGS sequence"/>
</dbReference>
<dbReference type="Pfam" id="PF16011">
    <property type="entry name" value="CBM9_2"/>
    <property type="match status" value="1"/>
</dbReference>
<evidence type="ECO:0000313" key="3">
    <source>
        <dbReference type="Proteomes" id="UP000316167"/>
    </source>
</evidence>
<dbReference type="SUPFAM" id="SSF49344">
    <property type="entry name" value="CBD9-like"/>
    <property type="match status" value="1"/>
</dbReference>
<dbReference type="GO" id="GO:0030246">
    <property type="term" value="F:carbohydrate binding"/>
    <property type="evidence" value="ECO:0007669"/>
    <property type="project" value="InterPro"/>
</dbReference>
<keyword evidence="3" id="KW-1185">Reference proteome</keyword>
<comment type="caution">
    <text evidence="2">The sequence shown here is derived from an EMBL/GenBank/DDBJ whole genome shotgun (WGS) entry which is preliminary data.</text>
</comment>
<protein>
    <submittedName>
        <fullName evidence="2">Cellulose/xylan binding protein with CBM9 domain</fullName>
    </submittedName>
</protein>
<dbReference type="Gene3D" id="2.60.40.1190">
    <property type="match status" value="1"/>
</dbReference>
<organism evidence="2 3">
    <name type="scientific">Lacibacter cauensis</name>
    <dbReference type="NCBI Taxonomy" id="510947"/>
    <lineage>
        <taxon>Bacteria</taxon>
        <taxon>Pseudomonadati</taxon>
        <taxon>Bacteroidota</taxon>
        <taxon>Chitinophagia</taxon>
        <taxon>Chitinophagales</taxon>
        <taxon>Chitinophagaceae</taxon>
        <taxon>Lacibacter</taxon>
    </lineage>
</organism>